<keyword evidence="5" id="KW-0175">Coiled coil</keyword>
<dbReference type="InterPro" id="IPR002777">
    <property type="entry name" value="PFD_beta-like"/>
</dbReference>
<dbReference type="SUPFAM" id="SSF46579">
    <property type="entry name" value="Prefoldin"/>
    <property type="match status" value="1"/>
</dbReference>
<gene>
    <name evidence="6" type="ORF">ASTO00021_LOCUS11379</name>
    <name evidence="7" type="ORF">ASTO00021_LOCUS11380</name>
</gene>
<dbReference type="PANTHER" id="PTHR45831">
    <property type="entry name" value="LD24721P"/>
    <property type="match status" value="1"/>
</dbReference>
<evidence type="ECO:0000256" key="2">
    <source>
        <dbReference type="ARBA" id="ARBA00022737"/>
    </source>
</evidence>
<evidence type="ECO:0000256" key="5">
    <source>
        <dbReference type="SAM" id="Coils"/>
    </source>
</evidence>
<dbReference type="Gene3D" id="1.10.287.370">
    <property type="match status" value="1"/>
</dbReference>
<accession>A0A6S8DQA5</accession>
<evidence type="ECO:0000256" key="3">
    <source>
        <dbReference type="ARBA" id="ARBA00022803"/>
    </source>
</evidence>
<dbReference type="EMBL" id="HBIN01014991">
    <property type="protein sequence ID" value="CAE0441243.1"/>
    <property type="molecule type" value="Transcribed_RNA"/>
</dbReference>
<sequence>MAEQEQKQMAEAKKEEGNVAYKAKDYVLAVTRYGEAIELDETNHLYYSNRAAANLTLENYEAVIEDCEKCVELEPNFIKGYLRQAAALESQGKLDEALKIITRGLTVGKDSDKAKKELKKLAAKIKRAQINANKSSRLEVERALMSGGAGDQTKEVQRLQQELHRVISQAGKIKRDINAKAHELKVGEATKRQLDLVLEQTPEAVTYKAVGRMFLQQENKQIVANFSKQQPQLESELETLAKASEHFDKKVRSIEGNLRDILENTKK</sequence>
<dbReference type="InterPro" id="IPR011990">
    <property type="entry name" value="TPR-like_helical_dom_sf"/>
</dbReference>
<dbReference type="InterPro" id="IPR047150">
    <property type="entry name" value="SGT"/>
</dbReference>
<name>A0A6S8DQA5_9STRA</name>
<dbReference type="PROSITE" id="PS50005">
    <property type="entry name" value="TPR"/>
    <property type="match status" value="1"/>
</dbReference>
<evidence type="ECO:0000256" key="4">
    <source>
        <dbReference type="PROSITE-ProRule" id="PRU00339"/>
    </source>
</evidence>
<keyword evidence="2" id="KW-0677">Repeat</keyword>
<dbReference type="GO" id="GO:0006620">
    <property type="term" value="P:post-translational protein targeting to endoplasmic reticulum membrane"/>
    <property type="evidence" value="ECO:0007669"/>
    <property type="project" value="TreeGrafter"/>
</dbReference>
<organism evidence="7">
    <name type="scientific">Aplanochytrium stocchinoi</name>
    <dbReference type="NCBI Taxonomy" id="215587"/>
    <lineage>
        <taxon>Eukaryota</taxon>
        <taxon>Sar</taxon>
        <taxon>Stramenopiles</taxon>
        <taxon>Bigyra</taxon>
        <taxon>Labyrinthulomycetes</taxon>
        <taxon>Thraustochytrida</taxon>
        <taxon>Thraustochytriidae</taxon>
        <taxon>Aplanochytrium</taxon>
    </lineage>
</organism>
<dbReference type="Gene3D" id="1.25.40.10">
    <property type="entry name" value="Tetratricopeptide repeat domain"/>
    <property type="match status" value="1"/>
</dbReference>
<protein>
    <submittedName>
        <fullName evidence="7">Uncharacterized protein</fullName>
    </submittedName>
</protein>
<comment type="similarity">
    <text evidence="1">Belongs to the prefoldin subunit beta family.</text>
</comment>
<feature type="repeat" description="TPR" evidence="4">
    <location>
        <begin position="10"/>
        <end position="43"/>
    </location>
</feature>
<dbReference type="Pfam" id="PF01920">
    <property type="entry name" value="Prefoldin_2"/>
    <property type="match status" value="1"/>
</dbReference>
<reference evidence="7" key="1">
    <citation type="submission" date="2021-01" db="EMBL/GenBank/DDBJ databases">
        <authorList>
            <person name="Corre E."/>
            <person name="Pelletier E."/>
            <person name="Niang G."/>
            <person name="Scheremetjew M."/>
            <person name="Finn R."/>
            <person name="Kale V."/>
            <person name="Holt S."/>
            <person name="Cochrane G."/>
            <person name="Meng A."/>
            <person name="Brown T."/>
            <person name="Cohen L."/>
        </authorList>
    </citation>
    <scope>NUCLEOTIDE SEQUENCE</scope>
    <source>
        <strain evidence="7">GSBS06</strain>
    </source>
</reference>
<dbReference type="SUPFAM" id="SSF48452">
    <property type="entry name" value="TPR-like"/>
    <property type="match status" value="1"/>
</dbReference>
<dbReference type="GO" id="GO:0016020">
    <property type="term" value="C:membrane"/>
    <property type="evidence" value="ECO:0007669"/>
    <property type="project" value="TreeGrafter"/>
</dbReference>
<dbReference type="InterPro" id="IPR009053">
    <property type="entry name" value="Prefoldin"/>
</dbReference>
<proteinExistence type="inferred from homology"/>
<dbReference type="GO" id="GO:0072380">
    <property type="term" value="C:TRC complex"/>
    <property type="evidence" value="ECO:0007669"/>
    <property type="project" value="TreeGrafter"/>
</dbReference>
<dbReference type="InterPro" id="IPR019734">
    <property type="entry name" value="TPR_rpt"/>
</dbReference>
<evidence type="ECO:0000313" key="6">
    <source>
        <dbReference type="EMBL" id="CAE0441242.1"/>
    </source>
</evidence>
<dbReference type="AlphaFoldDB" id="A0A6S8DQA5"/>
<dbReference type="PANTHER" id="PTHR45831:SF2">
    <property type="entry name" value="LD24721P"/>
    <property type="match status" value="1"/>
</dbReference>
<dbReference type="GO" id="GO:0060090">
    <property type="term" value="F:molecular adaptor activity"/>
    <property type="evidence" value="ECO:0007669"/>
    <property type="project" value="TreeGrafter"/>
</dbReference>
<dbReference type="GO" id="GO:0051082">
    <property type="term" value="F:unfolded protein binding"/>
    <property type="evidence" value="ECO:0007669"/>
    <property type="project" value="InterPro"/>
</dbReference>
<evidence type="ECO:0000313" key="7">
    <source>
        <dbReference type="EMBL" id="CAE0441243.1"/>
    </source>
</evidence>
<dbReference type="EMBL" id="HBIN01014990">
    <property type="protein sequence ID" value="CAE0441242.1"/>
    <property type="molecule type" value="Transcribed_RNA"/>
</dbReference>
<feature type="coiled-coil region" evidence="5">
    <location>
        <begin position="111"/>
        <end position="176"/>
    </location>
</feature>
<keyword evidence="3 4" id="KW-0802">TPR repeat</keyword>
<dbReference type="GO" id="GO:0016272">
    <property type="term" value="C:prefoldin complex"/>
    <property type="evidence" value="ECO:0007669"/>
    <property type="project" value="InterPro"/>
</dbReference>
<dbReference type="SMART" id="SM00028">
    <property type="entry name" value="TPR"/>
    <property type="match status" value="3"/>
</dbReference>
<evidence type="ECO:0000256" key="1">
    <source>
        <dbReference type="ARBA" id="ARBA00008045"/>
    </source>
</evidence>
<dbReference type="GO" id="GO:0006457">
    <property type="term" value="P:protein folding"/>
    <property type="evidence" value="ECO:0007669"/>
    <property type="project" value="InterPro"/>
</dbReference>